<name>A0ABY4CCM1_9BACT</name>
<sequence>MKHQIFQITLTITMMTILMGCAEGKITQLAGKQKSTIATADELPELEVDRNSNYRRGDRNVEETEDSGDTVTRGENSASDNERNEEVVIDDEKIGEESKENSETNDDTVKEDDSTVDESTEDRNQDDQQKADDKQGSQEDEQKKLEEQKRRQEEARKQAELKRQQEEARRQEELRRQEEEKRRKAEQDRQNEQKQNPPVDVPAPGSSQSPGTIAEKGFVTPTIYYFAVLNEDKSACPRVAPLFDKSGRVMTMVCTSTYKTCRLEGSCGVVQNNTMRKFNVVKKGAFTEITNQKCSFGFGVKSYCLDPFYTLAADLDIYKPGDVIYVNSVRGVQLPDGSKHTGYFVIRDMGHGIKGRGRFDFYSGTYSHKSDSNPFKKLGLADKRTQVPFVRLTGLRAEQVLKSRAFPGLPQEPIE</sequence>
<dbReference type="InterPro" id="IPR036908">
    <property type="entry name" value="RlpA-like_sf"/>
</dbReference>
<feature type="compositionally biased region" description="Basic and acidic residues" evidence="1">
    <location>
        <begin position="47"/>
        <end position="62"/>
    </location>
</feature>
<evidence type="ECO:0000313" key="3">
    <source>
        <dbReference type="EMBL" id="UOF01466.1"/>
    </source>
</evidence>
<dbReference type="EMBL" id="CP093442">
    <property type="protein sequence ID" value="UOF01466.1"/>
    <property type="molecule type" value="Genomic_DNA"/>
</dbReference>
<dbReference type="InterPro" id="IPR010611">
    <property type="entry name" value="3D_dom"/>
</dbReference>
<protein>
    <submittedName>
        <fullName evidence="3">3D domain-containing protein</fullName>
    </submittedName>
</protein>
<evidence type="ECO:0000313" key="4">
    <source>
        <dbReference type="Proteomes" id="UP000830116"/>
    </source>
</evidence>
<organism evidence="3 4">
    <name type="scientific">Bdellovibrio reynosensis</name>
    <dbReference type="NCBI Taxonomy" id="2835041"/>
    <lineage>
        <taxon>Bacteria</taxon>
        <taxon>Pseudomonadati</taxon>
        <taxon>Bdellovibrionota</taxon>
        <taxon>Bdellovibrionia</taxon>
        <taxon>Bdellovibrionales</taxon>
        <taxon>Pseudobdellovibrionaceae</taxon>
        <taxon>Bdellovibrio</taxon>
    </lineage>
</organism>
<accession>A0ABY4CCM1</accession>
<dbReference type="Proteomes" id="UP000830116">
    <property type="component" value="Chromosome"/>
</dbReference>
<dbReference type="RefSeq" id="WP_243537906.1">
    <property type="nucleotide sequence ID" value="NZ_CP093442.1"/>
</dbReference>
<evidence type="ECO:0000259" key="2">
    <source>
        <dbReference type="Pfam" id="PF06725"/>
    </source>
</evidence>
<dbReference type="PROSITE" id="PS51257">
    <property type="entry name" value="PROKAR_LIPOPROTEIN"/>
    <property type="match status" value="1"/>
</dbReference>
<feature type="compositionally biased region" description="Basic and acidic residues" evidence="1">
    <location>
        <begin position="121"/>
        <end position="192"/>
    </location>
</feature>
<keyword evidence="4" id="KW-1185">Reference proteome</keyword>
<proteinExistence type="predicted"/>
<feature type="compositionally biased region" description="Polar residues" evidence="1">
    <location>
        <begin position="69"/>
        <end position="79"/>
    </location>
</feature>
<dbReference type="CDD" id="cd22785">
    <property type="entry name" value="DPBB_MltA-like"/>
    <property type="match status" value="1"/>
</dbReference>
<feature type="compositionally biased region" description="Basic and acidic residues" evidence="1">
    <location>
        <begin position="80"/>
        <end position="113"/>
    </location>
</feature>
<dbReference type="Pfam" id="PF06725">
    <property type="entry name" value="3D"/>
    <property type="match status" value="1"/>
</dbReference>
<dbReference type="Gene3D" id="2.40.40.10">
    <property type="entry name" value="RlpA-like domain"/>
    <property type="match status" value="1"/>
</dbReference>
<feature type="region of interest" description="Disordered" evidence="1">
    <location>
        <begin position="41"/>
        <end position="214"/>
    </location>
</feature>
<evidence type="ECO:0000256" key="1">
    <source>
        <dbReference type="SAM" id="MobiDB-lite"/>
    </source>
</evidence>
<feature type="domain" description="3D" evidence="2">
    <location>
        <begin position="310"/>
        <end position="367"/>
    </location>
</feature>
<reference evidence="3" key="1">
    <citation type="submission" date="2022-03" db="EMBL/GenBank/DDBJ databases">
        <title>Genome Identification and Characterization of new species Bdellovibrio reynosense LBG001 sp. nov. from a Mexico soil sample.</title>
        <authorList>
            <person name="Camilli A."/>
            <person name="Ajao Y."/>
            <person name="Guo X."/>
        </authorList>
    </citation>
    <scope>NUCLEOTIDE SEQUENCE</scope>
    <source>
        <strain evidence="3">LBG001</strain>
    </source>
</reference>
<dbReference type="SUPFAM" id="SSF50685">
    <property type="entry name" value="Barwin-like endoglucanases"/>
    <property type="match status" value="1"/>
</dbReference>
<gene>
    <name evidence="3" type="ORF">MNR06_00675</name>
</gene>